<evidence type="ECO:0000313" key="3">
    <source>
        <dbReference type="Proteomes" id="UP000078200"/>
    </source>
</evidence>
<dbReference type="Proteomes" id="UP000078200">
    <property type="component" value="Unassembled WGS sequence"/>
</dbReference>
<keyword evidence="1" id="KW-1133">Transmembrane helix</keyword>
<evidence type="ECO:0000313" key="2">
    <source>
        <dbReference type="EnsemblMetazoa" id="GAUT017136-PA"/>
    </source>
</evidence>
<keyword evidence="1" id="KW-0812">Transmembrane</keyword>
<protein>
    <submittedName>
        <fullName evidence="2">Uncharacterized protein</fullName>
    </submittedName>
</protein>
<name>A0A1A9UVL9_GLOAU</name>
<dbReference type="VEuPathDB" id="VectorBase:GAUT017136"/>
<feature type="transmembrane region" description="Helical" evidence="1">
    <location>
        <begin position="38"/>
        <end position="65"/>
    </location>
</feature>
<dbReference type="AlphaFoldDB" id="A0A1A9UVL9"/>
<keyword evidence="1" id="KW-0472">Membrane</keyword>
<organism evidence="2 3">
    <name type="scientific">Glossina austeni</name>
    <name type="common">Savannah tsetse fly</name>
    <dbReference type="NCBI Taxonomy" id="7395"/>
    <lineage>
        <taxon>Eukaryota</taxon>
        <taxon>Metazoa</taxon>
        <taxon>Ecdysozoa</taxon>
        <taxon>Arthropoda</taxon>
        <taxon>Hexapoda</taxon>
        <taxon>Insecta</taxon>
        <taxon>Pterygota</taxon>
        <taxon>Neoptera</taxon>
        <taxon>Endopterygota</taxon>
        <taxon>Diptera</taxon>
        <taxon>Brachycera</taxon>
        <taxon>Muscomorpha</taxon>
        <taxon>Hippoboscoidea</taxon>
        <taxon>Glossinidae</taxon>
        <taxon>Glossina</taxon>
    </lineage>
</organism>
<keyword evidence="3" id="KW-1185">Reference proteome</keyword>
<evidence type="ECO:0000256" key="1">
    <source>
        <dbReference type="SAM" id="Phobius"/>
    </source>
</evidence>
<reference evidence="2" key="1">
    <citation type="submission" date="2020-05" db="UniProtKB">
        <authorList>
            <consortium name="EnsemblMetazoa"/>
        </authorList>
    </citation>
    <scope>IDENTIFICATION</scope>
    <source>
        <strain evidence="2">TTRI</strain>
    </source>
</reference>
<sequence>MTIDLLDFLAMPEKISEPNSNRSSMHKNYESIDYCANVSYTVIVAALAIAIFNGLASFFSCTYAITILIRMDRASATCTCTTNRTSVAPKEFQNIPPLICKSIHSILLLLKDINNAQGLASSTVFISLL</sequence>
<proteinExistence type="predicted"/>
<accession>A0A1A9UVL9</accession>
<dbReference type="EnsemblMetazoa" id="GAUT017136-RA">
    <property type="protein sequence ID" value="GAUT017136-PA"/>
    <property type="gene ID" value="GAUT017136"/>
</dbReference>